<protein>
    <submittedName>
        <fullName evidence="1">Uncharacterized protein</fullName>
    </submittedName>
</protein>
<reference evidence="1" key="1">
    <citation type="submission" date="2020-11" db="EMBL/GenBank/DDBJ databases">
        <authorList>
            <consortium name="DOE Joint Genome Institute"/>
            <person name="Ahrendt S."/>
            <person name="Riley R."/>
            <person name="Andreopoulos W."/>
            <person name="Labutti K."/>
            <person name="Pangilinan J."/>
            <person name="Ruiz-Duenas F.J."/>
            <person name="Barrasa J.M."/>
            <person name="Sanchez-Garcia M."/>
            <person name="Camarero S."/>
            <person name="Miyauchi S."/>
            <person name="Serrano A."/>
            <person name="Linde D."/>
            <person name="Babiker R."/>
            <person name="Drula E."/>
            <person name="Ayuso-Fernandez I."/>
            <person name="Pacheco R."/>
            <person name="Padilla G."/>
            <person name="Ferreira P."/>
            <person name="Barriuso J."/>
            <person name="Kellner H."/>
            <person name="Castanera R."/>
            <person name="Alfaro M."/>
            <person name="Ramirez L."/>
            <person name="Pisabarro A.G."/>
            <person name="Kuo A."/>
            <person name="Tritt A."/>
            <person name="Lipzen A."/>
            <person name="He G."/>
            <person name="Yan M."/>
            <person name="Ng V."/>
            <person name="Cullen D."/>
            <person name="Martin F."/>
            <person name="Rosso M.-N."/>
            <person name="Henrissat B."/>
            <person name="Hibbett D."/>
            <person name="Martinez A.T."/>
            <person name="Grigoriev I.V."/>
        </authorList>
    </citation>
    <scope>NUCLEOTIDE SEQUENCE</scope>
    <source>
        <strain evidence="1">CBS 506.95</strain>
    </source>
</reference>
<name>A0A9P6JKW1_9AGAR</name>
<organism evidence="1 2">
    <name type="scientific">Crepidotus variabilis</name>
    <dbReference type="NCBI Taxonomy" id="179855"/>
    <lineage>
        <taxon>Eukaryota</taxon>
        <taxon>Fungi</taxon>
        <taxon>Dikarya</taxon>
        <taxon>Basidiomycota</taxon>
        <taxon>Agaricomycotina</taxon>
        <taxon>Agaricomycetes</taxon>
        <taxon>Agaricomycetidae</taxon>
        <taxon>Agaricales</taxon>
        <taxon>Agaricineae</taxon>
        <taxon>Crepidotaceae</taxon>
        <taxon>Crepidotus</taxon>
    </lineage>
</organism>
<comment type="caution">
    <text evidence="1">The sequence shown here is derived from an EMBL/GenBank/DDBJ whole genome shotgun (WGS) entry which is preliminary data.</text>
</comment>
<dbReference type="EMBL" id="MU157896">
    <property type="protein sequence ID" value="KAF9524596.1"/>
    <property type="molecule type" value="Genomic_DNA"/>
</dbReference>
<dbReference type="OrthoDB" id="3010872at2759"/>
<proteinExistence type="predicted"/>
<keyword evidence="2" id="KW-1185">Reference proteome</keyword>
<dbReference type="AlphaFoldDB" id="A0A9P6JKW1"/>
<dbReference type="Proteomes" id="UP000807306">
    <property type="component" value="Unassembled WGS sequence"/>
</dbReference>
<evidence type="ECO:0000313" key="1">
    <source>
        <dbReference type="EMBL" id="KAF9524596.1"/>
    </source>
</evidence>
<accession>A0A9P6JKW1</accession>
<gene>
    <name evidence="1" type="ORF">CPB83DRAFT_602958</name>
</gene>
<evidence type="ECO:0000313" key="2">
    <source>
        <dbReference type="Proteomes" id="UP000807306"/>
    </source>
</evidence>
<sequence>MPKSSSDIVANSCDFIMTEEAFPNSEQLLRQAFAAEDPVPQLLQLLKENPTFLAARDLTTGYICAIHDNPHRAYSIASSFAKLCNSPDAPLIESQPLRSLVDDELMEGYFQLRDHHSNPKESDIYEPENTFLLESLVAGVSVKHGWNSSNASYVCLQDGLNAPAGPAMYKSQVLVVGACIQLLLSGSIFVGEIAGSYRKTPEEIAGKLKNHKAKGTVVNSRAIQVLELAIAHAEQGLKPENDREDVWPCLFPGKC</sequence>